<name>A0A127QEN0_9BURK</name>
<proteinExistence type="predicted"/>
<gene>
    <name evidence="1" type="ORF">CAter282_0635</name>
</gene>
<organism evidence="1 2">
    <name type="scientific">Collimonas arenae</name>
    <dbReference type="NCBI Taxonomy" id="279058"/>
    <lineage>
        <taxon>Bacteria</taxon>
        <taxon>Pseudomonadati</taxon>
        <taxon>Pseudomonadota</taxon>
        <taxon>Betaproteobacteria</taxon>
        <taxon>Burkholderiales</taxon>
        <taxon>Oxalobacteraceae</taxon>
        <taxon>Collimonas</taxon>
    </lineage>
</organism>
<accession>A0A127QEN0</accession>
<evidence type="ECO:0000313" key="2">
    <source>
        <dbReference type="Proteomes" id="UP000071778"/>
    </source>
</evidence>
<dbReference type="Proteomes" id="UP000071778">
    <property type="component" value="Chromosome"/>
</dbReference>
<evidence type="ECO:0000313" key="1">
    <source>
        <dbReference type="EMBL" id="AMP08444.1"/>
    </source>
</evidence>
<dbReference type="PATRIC" id="fig|279058.18.peg.635"/>
<dbReference type="AlphaFoldDB" id="A0A127QEN0"/>
<keyword evidence="2" id="KW-1185">Reference proteome</keyword>
<protein>
    <submittedName>
        <fullName evidence="1">Uncharacterized protein</fullName>
    </submittedName>
</protein>
<reference evidence="1 2" key="1">
    <citation type="submission" date="2015-11" db="EMBL/GenBank/DDBJ databases">
        <title>Exploring the genomic traits of fungus-feeding bacterial genus Collimonas.</title>
        <authorList>
            <person name="Song C."/>
            <person name="Schmidt R."/>
            <person name="de Jager V."/>
            <person name="Krzyzanowska D."/>
            <person name="Jongedijk E."/>
            <person name="Cankar K."/>
            <person name="Beekwilder J."/>
            <person name="van Veen A."/>
            <person name="de Boer W."/>
            <person name="van Veen J.A."/>
            <person name="Garbeva P."/>
        </authorList>
    </citation>
    <scope>NUCLEOTIDE SEQUENCE [LARGE SCALE GENOMIC DNA]</scope>
    <source>
        <strain evidence="1 2">Ter282</strain>
    </source>
</reference>
<dbReference type="EMBL" id="CP013235">
    <property type="protein sequence ID" value="AMP08444.1"/>
    <property type="molecule type" value="Genomic_DNA"/>
</dbReference>
<sequence length="47" mass="5454">MPAGCRKTALIVSFRAEKNLPTLPHFRKHHYKPVLNIHKKSAENRAF</sequence>